<reference evidence="2" key="1">
    <citation type="submission" date="2014-11" db="EMBL/GenBank/DDBJ databases">
        <title>Genome sequencing of Roseivirga sp. D-25.</title>
        <authorList>
            <person name="Selvaratnam C."/>
            <person name="Thevarajoo S."/>
            <person name="Goh K.M."/>
            <person name="Eee R."/>
            <person name="Chan K.-G."/>
            <person name="Chong C.S."/>
        </authorList>
    </citation>
    <scope>NUCLEOTIDE SEQUENCE [LARGE SCALE GENOMIC DNA]</scope>
    <source>
        <strain evidence="2">D-25</strain>
    </source>
</reference>
<evidence type="ECO:0000313" key="1">
    <source>
        <dbReference type="EMBL" id="KOF03693.1"/>
    </source>
</evidence>
<comment type="caution">
    <text evidence="1">The sequence shown here is derived from an EMBL/GenBank/DDBJ whole genome shotgun (WGS) entry which is preliminary data.</text>
</comment>
<sequence>MLTSFETKIHECFIGKQFSKITFFNEYREFYSVDALIKSIGQSEAGETIILSTGVEIPLDKVISINGCYAENYKHIEDFTCDC</sequence>
<gene>
    <name evidence="1" type="ORF">OB69_05225</name>
</gene>
<dbReference type="OrthoDB" id="982453at2"/>
<name>A0A0L8AMJ9_9BACT</name>
<dbReference type="EMBL" id="JSVA01000006">
    <property type="protein sequence ID" value="KOF03693.1"/>
    <property type="molecule type" value="Genomic_DNA"/>
</dbReference>
<protein>
    <submittedName>
        <fullName evidence="1">Uncharacterized protein</fullName>
    </submittedName>
</protein>
<dbReference type="RefSeq" id="WP_053222647.1">
    <property type="nucleotide sequence ID" value="NZ_JSVA01000006.1"/>
</dbReference>
<accession>A0A0L8AMJ9</accession>
<keyword evidence="2" id="KW-1185">Reference proteome</keyword>
<organism evidence="1 2">
    <name type="scientific">Roseivirga seohaensis subsp. aquiponti</name>
    <dbReference type="NCBI Taxonomy" id="1566026"/>
    <lineage>
        <taxon>Bacteria</taxon>
        <taxon>Pseudomonadati</taxon>
        <taxon>Bacteroidota</taxon>
        <taxon>Cytophagia</taxon>
        <taxon>Cytophagales</taxon>
        <taxon>Roseivirgaceae</taxon>
        <taxon>Roseivirga</taxon>
    </lineage>
</organism>
<dbReference type="PATRIC" id="fig|1566026.4.peg.2869"/>
<proteinExistence type="predicted"/>
<dbReference type="Proteomes" id="UP000036908">
    <property type="component" value="Unassembled WGS sequence"/>
</dbReference>
<dbReference type="AlphaFoldDB" id="A0A0L8AMJ9"/>
<evidence type="ECO:0000313" key="2">
    <source>
        <dbReference type="Proteomes" id="UP000036908"/>
    </source>
</evidence>